<dbReference type="EMBL" id="JAPFFF010000028">
    <property type="protein sequence ID" value="KAK8847119.1"/>
    <property type="molecule type" value="Genomic_DNA"/>
</dbReference>
<dbReference type="Proteomes" id="UP001470230">
    <property type="component" value="Unassembled WGS sequence"/>
</dbReference>
<keyword evidence="8" id="KW-0418">Kinase</keyword>
<evidence type="ECO:0000256" key="16">
    <source>
        <dbReference type="SAM" id="MobiDB-lite"/>
    </source>
</evidence>
<feature type="compositionally biased region" description="Gly residues" evidence="16">
    <location>
        <begin position="157"/>
        <end position="177"/>
    </location>
</feature>
<evidence type="ECO:0000256" key="8">
    <source>
        <dbReference type="ARBA" id="ARBA00022777"/>
    </source>
</evidence>
<keyword evidence="11" id="KW-0472">Membrane</keyword>
<comment type="caution">
    <text evidence="18">The sequence shown here is derived from an EMBL/GenBank/DDBJ whole genome shotgun (WGS) entry which is preliminary data.</text>
</comment>
<evidence type="ECO:0000256" key="9">
    <source>
        <dbReference type="ARBA" id="ARBA00022840"/>
    </source>
</evidence>
<evidence type="ECO:0000313" key="19">
    <source>
        <dbReference type="Proteomes" id="UP001470230"/>
    </source>
</evidence>
<accession>A0ABR2HH03</accession>
<protein>
    <recommendedName>
        <fullName evidence="2">receptor protein-tyrosine kinase</fullName>
        <ecNumber evidence="2">2.7.10.1</ecNumber>
    </recommendedName>
</protein>
<dbReference type="Pfam" id="PF12810">
    <property type="entry name" value="ALK_LTK_GRD"/>
    <property type="match status" value="2"/>
</dbReference>
<feature type="compositionally biased region" description="Polar residues" evidence="16">
    <location>
        <begin position="140"/>
        <end position="155"/>
    </location>
</feature>
<reference evidence="18 19" key="1">
    <citation type="submission" date="2024-04" db="EMBL/GenBank/DDBJ databases">
        <title>Tritrichomonas musculus Genome.</title>
        <authorList>
            <person name="Alves-Ferreira E."/>
            <person name="Grigg M."/>
            <person name="Lorenzi H."/>
            <person name="Galac M."/>
        </authorList>
    </citation>
    <scope>NUCLEOTIDE SEQUENCE [LARGE SCALE GENOMIC DNA]</scope>
    <source>
        <strain evidence="18 19">EAF2021</strain>
    </source>
</reference>
<feature type="domain" description="ALK/LTK-like glycine-rich" evidence="17">
    <location>
        <begin position="93"/>
        <end position="254"/>
    </location>
</feature>
<evidence type="ECO:0000256" key="10">
    <source>
        <dbReference type="ARBA" id="ARBA00022989"/>
    </source>
</evidence>
<sequence>MELVSQALQTKGIVLSYKFTGRVETVTLDPGACKLEVWGAEGGKNDKYKDSSGKGGYSVGILTLKEKRKIYIHVGESPSNISLYGEEGSSNWNNGDHLYSRIIVAGAGGGSATCSRDDWYGGFGGGLIGQSSGHDKNNEYGGSQTRAGISNSHSEGQGFGVGGSHTGRGSSGGGGGWYGGSAPDEHYNAAGGSGGSGYVYNSSTASNYPSGCKLNSSFYLSDSKTESGDQIIPNPNNSSTEKGDSGHGYAKITPL</sequence>
<feature type="domain" description="ALK/LTK-like glycine-rich" evidence="17">
    <location>
        <begin position="25"/>
        <end position="80"/>
    </location>
</feature>
<keyword evidence="10" id="KW-1133">Transmembrane helix</keyword>
<evidence type="ECO:0000256" key="15">
    <source>
        <dbReference type="ARBA" id="ARBA00023180"/>
    </source>
</evidence>
<evidence type="ECO:0000256" key="5">
    <source>
        <dbReference type="ARBA" id="ARBA00022692"/>
    </source>
</evidence>
<keyword evidence="6" id="KW-0732">Signal</keyword>
<evidence type="ECO:0000256" key="3">
    <source>
        <dbReference type="ARBA" id="ARBA00022475"/>
    </source>
</evidence>
<evidence type="ECO:0000259" key="17">
    <source>
        <dbReference type="Pfam" id="PF12810"/>
    </source>
</evidence>
<keyword evidence="3" id="KW-1003">Cell membrane</keyword>
<keyword evidence="13" id="KW-1015">Disulfide bond</keyword>
<evidence type="ECO:0000256" key="7">
    <source>
        <dbReference type="ARBA" id="ARBA00022741"/>
    </source>
</evidence>
<dbReference type="EC" id="2.7.10.1" evidence="2"/>
<keyword evidence="19" id="KW-1185">Reference proteome</keyword>
<evidence type="ECO:0000256" key="4">
    <source>
        <dbReference type="ARBA" id="ARBA00022679"/>
    </source>
</evidence>
<evidence type="ECO:0000256" key="11">
    <source>
        <dbReference type="ARBA" id="ARBA00023136"/>
    </source>
</evidence>
<evidence type="ECO:0000256" key="6">
    <source>
        <dbReference type="ARBA" id="ARBA00022729"/>
    </source>
</evidence>
<evidence type="ECO:0000256" key="2">
    <source>
        <dbReference type="ARBA" id="ARBA00011902"/>
    </source>
</evidence>
<keyword evidence="14" id="KW-0675">Receptor</keyword>
<name>A0ABR2HH03_9EUKA</name>
<evidence type="ECO:0000256" key="13">
    <source>
        <dbReference type="ARBA" id="ARBA00023157"/>
    </source>
</evidence>
<feature type="region of interest" description="Disordered" evidence="16">
    <location>
        <begin position="223"/>
        <end position="255"/>
    </location>
</feature>
<keyword evidence="7" id="KW-0547">Nucleotide-binding</keyword>
<proteinExistence type="predicted"/>
<feature type="region of interest" description="Disordered" evidence="16">
    <location>
        <begin position="134"/>
        <end position="177"/>
    </location>
</feature>
<gene>
    <name evidence="18" type="ORF">M9Y10_019699</name>
</gene>
<evidence type="ECO:0000256" key="1">
    <source>
        <dbReference type="ARBA" id="ARBA00004251"/>
    </source>
</evidence>
<keyword evidence="12" id="KW-0829">Tyrosine-protein kinase</keyword>
<evidence type="ECO:0000256" key="12">
    <source>
        <dbReference type="ARBA" id="ARBA00023137"/>
    </source>
</evidence>
<evidence type="ECO:0000313" key="18">
    <source>
        <dbReference type="EMBL" id="KAK8847119.1"/>
    </source>
</evidence>
<keyword evidence="15" id="KW-0325">Glycoprotein</keyword>
<keyword evidence="9" id="KW-0067">ATP-binding</keyword>
<evidence type="ECO:0000256" key="14">
    <source>
        <dbReference type="ARBA" id="ARBA00023170"/>
    </source>
</evidence>
<dbReference type="InterPro" id="IPR055163">
    <property type="entry name" value="ALK/LTK-like_GRD"/>
</dbReference>
<keyword evidence="5" id="KW-0812">Transmembrane</keyword>
<keyword evidence="4" id="KW-0808">Transferase</keyword>
<comment type="subcellular location">
    <subcellularLocation>
        <location evidence="1">Cell membrane</location>
        <topology evidence="1">Single-pass type I membrane protein</topology>
    </subcellularLocation>
</comment>
<organism evidence="18 19">
    <name type="scientific">Tritrichomonas musculus</name>
    <dbReference type="NCBI Taxonomy" id="1915356"/>
    <lineage>
        <taxon>Eukaryota</taxon>
        <taxon>Metamonada</taxon>
        <taxon>Parabasalia</taxon>
        <taxon>Tritrichomonadida</taxon>
        <taxon>Tritrichomonadidae</taxon>
        <taxon>Tritrichomonas</taxon>
    </lineage>
</organism>